<proteinExistence type="predicted"/>
<evidence type="ECO:0000313" key="1">
    <source>
        <dbReference type="EMBL" id="CCO46808.1"/>
    </source>
</evidence>
<dbReference type="RefSeq" id="WP_022611849.1">
    <property type="nucleotide sequence ID" value="NZ_LK391965.1"/>
</dbReference>
<dbReference type="AlphaFoldDB" id="A0AAV2VQU8"/>
<comment type="caution">
    <text evidence="1">The sequence shown here is derived from an EMBL/GenBank/DDBJ whole genome shotgun (WGS) entry which is preliminary data.</text>
</comment>
<reference evidence="1 2" key="1">
    <citation type="journal article" date="2013" name="ISME J.">
        <title>Comparative genomics of pathogenic lineages of Vibrio nigripulchritudo identifies virulence-associated traits.</title>
        <authorList>
            <person name="Goudenege D."/>
            <person name="Labreuche Y."/>
            <person name="Krin E."/>
            <person name="Ansquer D."/>
            <person name="Mangenot S."/>
            <person name="Calteau A."/>
            <person name="Medigue C."/>
            <person name="Mazel D."/>
            <person name="Polz M.F."/>
            <person name="Le Roux F."/>
        </authorList>
    </citation>
    <scope>NUCLEOTIDE SEQUENCE [LARGE SCALE GENOMIC DNA]</scope>
    <source>
        <strain evidence="1 2">SOn1</strain>
    </source>
</reference>
<sequence>MSRFSSVESDLHITISQQIIKNADIGDLLKRELPDHLSNLSNNLCSVSELIEIQSFIDLNTNKLKNNVTIGIRLSGGIAMFSKKSGIAIGEIERLLNSGNFEELVCSLAKVTGRQETWFSEGRVFYNERQISNFRRQNLAMLVGCIDNYPSFVELLSQELGRIKTHYVKVLEGANTPHGSRIGRLLEQILGIQAGALDLPQDKFERVLKMIE</sequence>
<protein>
    <submittedName>
        <fullName evidence="1">Uncharacterized protein</fullName>
    </submittedName>
</protein>
<evidence type="ECO:0000313" key="2">
    <source>
        <dbReference type="Proteomes" id="UP000018211"/>
    </source>
</evidence>
<dbReference type="EMBL" id="CAOF01000101">
    <property type="protein sequence ID" value="CCO46808.1"/>
    <property type="molecule type" value="Genomic_DNA"/>
</dbReference>
<gene>
    <name evidence="1" type="ORF">VIBNISOn1_190027</name>
</gene>
<dbReference type="Proteomes" id="UP000018211">
    <property type="component" value="Unassembled WGS sequence"/>
</dbReference>
<name>A0AAV2VQU8_9VIBR</name>
<organism evidence="1 2">
    <name type="scientific">Vibrio nigripulchritudo SOn1</name>
    <dbReference type="NCBI Taxonomy" id="1238450"/>
    <lineage>
        <taxon>Bacteria</taxon>
        <taxon>Pseudomonadati</taxon>
        <taxon>Pseudomonadota</taxon>
        <taxon>Gammaproteobacteria</taxon>
        <taxon>Vibrionales</taxon>
        <taxon>Vibrionaceae</taxon>
        <taxon>Vibrio</taxon>
    </lineage>
</organism>
<accession>A0AAV2VQU8</accession>